<organism evidence="2 3">
    <name type="scientific">Flavobacterium psychrophilum</name>
    <dbReference type="NCBI Taxonomy" id="96345"/>
    <lineage>
        <taxon>Bacteria</taxon>
        <taxon>Pseudomonadati</taxon>
        <taxon>Bacteroidota</taxon>
        <taxon>Flavobacteriia</taxon>
        <taxon>Flavobacteriales</taxon>
        <taxon>Flavobacteriaceae</taxon>
        <taxon>Flavobacterium</taxon>
    </lineage>
</organism>
<dbReference type="RefSeq" id="WP_034100416.1">
    <property type="nucleotide sequence ID" value="NZ_CP039119.2"/>
</dbReference>
<dbReference type="InterPro" id="IPR036063">
    <property type="entry name" value="Smr_dom_sf"/>
</dbReference>
<evidence type="ECO:0000313" key="2">
    <source>
        <dbReference type="EMBL" id="QRE03037.1"/>
    </source>
</evidence>
<dbReference type="Pfam" id="PF01713">
    <property type="entry name" value="Smr"/>
    <property type="match status" value="1"/>
</dbReference>
<dbReference type="EMBL" id="CP059075">
    <property type="protein sequence ID" value="QRE03037.1"/>
    <property type="molecule type" value="Genomic_DNA"/>
</dbReference>
<dbReference type="AlphaFoldDB" id="A0A7U2NDC8"/>
<proteinExistence type="predicted"/>
<dbReference type="Gene3D" id="3.30.1370.110">
    <property type="match status" value="1"/>
</dbReference>
<evidence type="ECO:0000259" key="1">
    <source>
        <dbReference type="Pfam" id="PF01713"/>
    </source>
</evidence>
<dbReference type="InterPro" id="IPR002625">
    <property type="entry name" value="Smr_dom"/>
</dbReference>
<dbReference type="Proteomes" id="UP000596329">
    <property type="component" value="Chromosome"/>
</dbReference>
<feature type="domain" description="Smr" evidence="1">
    <location>
        <begin position="117"/>
        <end position="178"/>
    </location>
</feature>
<sequence length="191" mass="21885">MLAKGDNISVLDDAINGVVLKVNGNIVTIETEDGFELDYNEKELILIESSNDLMHNISKTNFLAVAKEKEIPKPRSFVKDKKSKKEEFVLEIDLHIEKLVPNKRGMSNYDILNIQTETVKRQMDFALRNRIPKVVFIHGVGEGVLKSELDFLLGRYENITFQDANYQKYGVGATEVYFIQKKIICNIFIEK</sequence>
<gene>
    <name evidence="2" type="ORF">H0H26_09000</name>
</gene>
<reference evidence="2 3" key="1">
    <citation type="submission" date="2020-07" db="EMBL/GenBank/DDBJ databases">
        <title>Genomic characterization of Flavobacterium psychrophilum strains.</title>
        <authorList>
            <person name="Castillo D."/>
            <person name="Jorgensen J."/>
            <person name="Middelboe M."/>
        </authorList>
    </citation>
    <scope>NUCLEOTIDE SEQUENCE [LARGE SCALE GENOMIC DNA]</scope>
    <source>
        <strain evidence="2 3">FPS-R7</strain>
    </source>
</reference>
<accession>A0A7U2NDC8</accession>
<name>A0A7U2NDC8_FLAPS</name>
<protein>
    <submittedName>
        <fullName evidence="2">DNA mismatch repair protein MutS</fullName>
    </submittedName>
</protein>
<evidence type="ECO:0000313" key="3">
    <source>
        <dbReference type="Proteomes" id="UP000596329"/>
    </source>
</evidence>